<dbReference type="GO" id="GO:0009103">
    <property type="term" value="P:lipopolysaccharide biosynthetic process"/>
    <property type="evidence" value="ECO:0007669"/>
    <property type="project" value="UniProtKB-ARBA"/>
</dbReference>
<sequence length="538" mass="60507">MSISRRVAKTLNTSPYIALLVFWALATAINVNKAFHIDDVFHLEAAEWIKLNPLQPMSGKINWYNISEPIFHFNQPPGYFYFIATVGAVFGFSEIPLHLAQGVFSLLAIIYFYRLLCLFQKDFALIGTCFLALGPAFLVNQNLMIDIPILCLSIIFIYLLVQADEANEANEARNVYLASIILTIGLLLKYSLLPLLLVLVYAIFEKRKPHLVKALLIPVVALLAWAGLNYMEFGSSHMLGRPRNDITLSLISNNFIAFILTVGGVAPFSLMFISAFQSTEKKRIVIALAISVAILVVAAYVMVYGPVVRSIPYSLLWAIFAYNGLLVIILFFFAARRMVPDRKAVIVFLWGLAMGAFILIYSPFMATRHVLLLLPPFIILGGYVYRNTLPKATKASIGLTCFLGLALGISDWVYADFYRKAVPMALMHVPTNSKVWTTGHWGWQWYSKKAGMVFYEYDVSAPQAGDYFVIPEVIAKQKVSDNIVLEKEEIIIYSPTLLNFFTTAHFARFYNSYSYQLPWYLSVAPVDSVGVYRVSGVE</sequence>
<evidence type="ECO:0000259" key="9">
    <source>
        <dbReference type="Pfam" id="PF13231"/>
    </source>
</evidence>
<dbReference type="InterPro" id="IPR050297">
    <property type="entry name" value="LipidA_mod_glycosyltrf_83"/>
</dbReference>
<proteinExistence type="predicted"/>
<keyword evidence="11" id="KW-1185">Reference proteome</keyword>
<keyword evidence="4 10" id="KW-0808">Transferase</keyword>
<reference evidence="10 11" key="1">
    <citation type="submission" date="2018-04" db="EMBL/GenBank/DDBJ databases">
        <title>Genomic Encyclopedia of Archaeal and Bacterial Type Strains, Phase II (KMG-II): from individual species to whole genera.</title>
        <authorList>
            <person name="Goeker M."/>
        </authorList>
    </citation>
    <scope>NUCLEOTIDE SEQUENCE [LARGE SCALE GENOMIC DNA]</scope>
    <source>
        <strain evidence="10 11">DSM 100162</strain>
    </source>
</reference>
<dbReference type="PANTHER" id="PTHR33908:SF11">
    <property type="entry name" value="MEMBRANE PROTEIN"/>
    <property type="match status" value="1"/>
</dbReference>
<evidence type="ECO:0000256" key="7">
    <source>
        <dbReference type="ARBA" id="ARBA00023136"/>
    </source>
</evidence>
<evidence type="ECO:0000256" key="5">
    <source>
        <dbReference type="ARBA" id="ARBA00022692"/>
    </source>
</evidence>
<evidence type="ECO:0000256" key="2">
    <source>
        <dbReference type="ARBA" id="ARBA00022475"/>
    </source>
</evidence>
<feature type="transmembrane region" description="Helical" evidence="8">
    <location>
        <begin position="145"/>
        <end position="163"/>
    </location>
</feature>
<keyword evidence="2" id="KW-1003">Cell membrane</keyword>
<protein>
    <submittedName>
        <fullName evidence="10">Dolichyl-phosphate-mannose-protein mannosyltransferase</fullName>
    </submittedName>
</protein>
<evidence type="ECO:0000256" key="3">
    <source>
        <dbReference type="ARBA" id="ARBA00022676"/>
    </source>
</evidence>
<dbReference type="InterPro" id="IPR038731">
    <property type="entry name" value="RgtA/B/C-like"/>
</dbReference>
<evidence type="ECO:0000256" key="4">
    <source>
        <dbReference type="ARBA" id="ARBA00022679"/>
    </source>
</evidence>
<dbReference type="GO" id="GO:0005886">
    <property type="term" value="C:plasma membrane"/>
    <property type="evidence" value="ECO:0007669"/>
    <property type="project" value="UniProtKB-SubCell"/>
</dbReference>
<feature type="domain" description="Glycosyltransferase RgtA/B/C/D-like" evidence="9">
    <location>
        <begin position="75"/>
        <end position="223"/>
    </location>
</feature>
<accession>A0A2T5YFR1</accession>
<keyword evidence="5 8" id="KW-0812">Transmembrane</keyword>
<feature type="transmembrane region" description="Helical" evidence="8">
    <location>
        <begin position="315"/>
        <end position="333"/>
    </location>
</feature>
<comment type="caution">
    <text evidence="10">The sequence shown here is derived from an EMBL/GenBank/DDBJ whole genome shotgun (WGS) entry which is preliminary data.</text>
</comment>
<dbReference type="RefSeq" id="WP_108212602.1">
    <property type="nucleotide sequence ID" value="NZ_QBKI01000007.1"/>
</dbReference>
<dbReference type="PANTHER" id="PTHR33908">
    <property type="entry name" value="MANNOSYLTRANSFERASE YKCB-RELATED"/>
    <property type="match status" value="1"/>
</dbReference>
<feature type="transmembrane region" description="Helical" evidence="8">
    <location>
        <begin position="175"/>
        <end position="204"/>
    </location>
</feature>
<name>A0A2T5YFR1_9BACT</name>
<keyword evidence="7 8" id="KW-0472">Membrane</keyword>
<keyword evidence="6 8" id="KW-1133">Transmembrane helix</keyword>
<evidence type="ECO:0000313" key="10">
    <source>
        <dbReference type="EMBL" id="PTX18153.1"/>
    </source>
</evidence>
<feature type="transmembrane region" description="Helical" evidence="8">
    <location>
        <begin position="284"/>
        <end position="303"/>
    </location>
</feature>
<feature type="transmembrane region" description="Helical" evidence="8">
    <location>
        <begin position="211"/>
        <end position="231"/>
    </location>
</feature>
<feature type="transmembrane region" description="Helical" evidence="8">
    <location>
        <begin position="370"/>
        <end position="385"/>
    </location>
</feature>
<dbReference type="GO" id="GO:0016763">
    <property type="term" value="F:pentosyltransferase activity"/>
    <property type="evidence" value="ECO:0007669"/>
    <property type="project" value="TreeGrafter"/>
</dbReference>
<dbReference type="Proteomes" id="UP000244225">
    <property type="component" value="Unassembled WGS sequence"/>
</dbReference>
<gene>
    <name evidence="10" type="ORF">C8N40_107192</name>
</gene>
<evidence type="ECO:0000256" key="6">
    <source>
        <dbReference type="ARBA" id="ARBA00022989"/>
    </source>
</evidence>
<dbReference type="OrthoDB" id="844784at2"/>
<comment type="subcellular location">
    <subcellularLocation>
        <location evidence="1">Cell membrane</location>
        <topology evidence="1">Multi-pass membrane protein</topology>
    </subcellularLocation>
</comment>
<dbReference type="Pfam" id="PF13231">
    <property type="entry name" value="PMT_2"/>
    <property type="match status" value="1"/>
</dbReference>
<feature type="transmembrane region" description="Helical" evidence="8">
    <location>
        <begin position="345"/>
        <end position="364"/>
    </location>
</feature>
<dbReference type="EMBL" id="QBKI01000007">
    <property type="protein sequence ID" value="PTX18153.1"/>
    <property type="molecule type" value="Genomic_DNA"/>
</dbReference>
<organism evidence="10 11">
    <name type="scientific">Pontibacter mucosus</name>
    <dbReference type="NCBI Taxonomy" id="1649266"/>
    <lineage>
        <taxon>Bacteria</taxon>
        <taxon>Pseudomonadati</taxon>
        <taxon>Bacteroidota</taxon>
        <taxon>Cytophagia</taxon>
        <taxon>Cytophagales</taxon>
        <taxon>Hymenobacteraceae</taxon>
        <taxon>Pontibacter</taxon>
    </lineage>
</organism>
<dbReference type="AlphaFoldDB" id="A0A2T5YFR1"/>
<keyword evidence="3 10" id="KW-0328">Glycosyltransferase</keyword>
<evidence type="ECO:0000256" key="1">
    <source>
        <dbReference type="ARBA" id="ARBA00004651"/>
    </source>
</evidence>
<evidence type="ECO:0000256" key="8">
    <source>
        <dbReference type="SAM" id="Phobius"/>
    </source>
</evidence>
<feature type="transmembrane region" description="Helical" evidence="8">
    <location>
        <begin position="251"/>
        <end position="272"/>
    </location>
</feature>
<evidence type="ECO:0000313" key="11">
    <source>
        <dbReference type="Proteomes" id="UP000244225"/>
    </source>
</evidence>
<feature type="transmembrane region" description="Helical" evidence="8">
    <location>
        <begin position="397"/>
        <end position="415"/>
    </location>
</feature>